<dbReference type="GO" id="GO:0005737">
    <property type="term" value="C:cytoplasm"/>
    <property type="evidence" value="ECO:0007669"/>
    <property type="project" value="TreeGrafter"/>
</dbReference>
<evidence type="ECO:0000256" key="2">
    <source>
        <dbReference type="SAM" id="Phobius"/>
    </source>
</evidence>
<dbReference type="PANTHER" id="PTHR45663:SF11">
    <property type="entry name" value="GEO12009P1"/>
    <property type="match status" value="1"/>
</dbReference>
<evidence type="ECO:0000259" key="3">
    <source>
        <dbReference type="PROSITE" id="PS51352"/>
    </source>
</evidence>
<organism evidence="4 5">
    <name type="scientific">Luteolibacter ambystomatis</name>
    <dbReference type="NCBI Taxonomy" id="2824561"/>
    <lineage>
        <taxon>Bacteria</taxon>
        <taxon>Pseudomonadati</taxon>
        <taxon>Verrucomicrobiota</taxon>
        <taxon>Verrucomicrobiia</taxon>
        <taxon>Verrucomicrobiales</taxon>
        <taxon>Verrucomicrobiaceae</taxon>
        <taxon>Luteolibacter</taxon>
    </lineage>
</organism>
<dbReference type="Gene3D" id="3.40.30.10">
    <property type="entry name" value="Glutaredoxin"/>
    <property type="match status" value="1"/>
</dbReference>
<dbReference type="Proteomes" id="UP000676169">
    <property type="component" value="Chromosome"/>
</dbReference>
<reference evidence="4" key="1">
    <citation type="submission" date="2021-04" db="EMBL/GenBank/DDBJ databases">
        <title>Luteolibacter sp. 32A isolated from the skin of an Anderson's salamander (Ambystoma andersonii).</title>
        <authorList>
            <person name="Spergser J."/>
            <person name="Busse H.-J."/>
        </authorList>
    </citation>
    <scope>NUCLEOTIDE SEQUENCE</scope>
    <source>
        <strain evidence="4">32A</strain>
    </source>
</reference>
<dbReference type="RefSeq" id="WP_211630777.1">
    <property type="nucleotide sequence ID" value="NZ_CP073100.1"/>
</dbReference>
<proteinExistence type="predicted"/>
<keyword evidence="2" id="KW-0812">Transmembrane</keyword>
<evidence type="ECO:0000313" key="4">
    <source>
        <dbReference type="EMBL" id="QUE50637.1"/>
    </source>
</evidence>
<dbReference type="Pfam" id="PF00085">
    <property type="entry name" value="Thioredoxin"/>
    <property type="match status" value="1"/>
</dbReference>
<keyword evidence="2" id="KW-0472">Membrane</keyword>
<dbReference type="GO" id="GO:0015035">
    <property type="term" value="F:protein-disulfide reductase activity"/>
    <property type="evidence" value="ECO:0007669"/>
    <property type="project" value="TreeGrafter"/>
</dbReference>
<evidence type="ECO:0000313" key="5">
    <source>
        <dbReference type="Proteomes" id="UP000676169"/>
    </source>
</evidence>
<dbReference type="KEGG" id="lamb:KBB96_17460"/>
<protein>
    <submittedName>
        <fullName evidence="4">Thioredoxin family protein</fullName>
    </submittedName>
</protein>
<dbReference type="PROSITE" id="PS51352">
    <property type="entry name" value="THIOREDOXIN_2"/>
    <property type="match status" value="1"/>
</dbReference>
<sequence>MNAALLGPALGAAAAIYFLVRSLRILKTGTATLAGIPLKGWLARFAAVPMLIGSLAGVTGGLWMTTMFVLDARKAAGGAALGKPAAAASHPGLLDGFKGSLASLTGRFSPPAREKKPAAGPVEFTPVTARDLSEAEFRSVTSTPDKLAVVLFHREGDGPSRMVQRELEGVALEFSGRVEIARVDVERFPKLAKQEDIRGVPDIRYFRNGKRVDQVTGPAPASMLRMRFQQLAPAPPVPDPEPAVVAVEPVERLPSGSGSISRMKKGWVPPGMQRW</sequence>
<feature type="domain" description="Thioredoxin" evidence="3">
    <location>
        <begin position="103"/>
        <end position="233"/>
    </location>
</feature>
<dbReference type="PANTHER" id="PTHR45663">
    <property type="entry name" value="GEO12009P1"/>
    <property type="match status" value="1"/>
</dbReference>
<feature type="transmembrane region" description="Helical" evidence="2">
    <location>
        <begin position="41"/>
        <end position="64"/>
    </location>
</feature>
<dbReference type="AlphaFoldDB" id="A0A975G7A7"/>
<dbReference type="InterPro" id="IPR036249">
    <property type="entry name" value="Thioredoxin-like_sf"/>
</dbReference>
<evidence type="ECO:0000256" key="1">
    <source>
        <dbReference type="SAM" id="MobiDB-lite"/>
    </source>
</evidence>
<dbReference type="CDD" id="cd02947">
    <property type="entry name" value="TRX_family"/>
    <property type="match status" value="1"/>
</dbReference>
<name>A0A975G7A7_9BACT</name>
<keyword evidence="2" id="KW-1133">Transmembrane helix</keyword>
<dbReference type="SUPFAM" id="SSF52833">
    <property type="entry name" value="Thioredoxin-like"/>
    <property type="match status" value="1"/>
</dbReference>
<feature type="region of interest" description="Disordered" evidence="1">
    <location>
        <begin position="255"/>
        <end position="275"/>
    </location>
</feature>
<accession>A0A975G7A7</accession>
<dbReference type="InterPro" id="IPR013766">
    <property type="entry name" value="Thioredoxin_domain"/>
</dbReference>
<dbReference type="EMBL" id="CP073100">
    <property type="protein sequence ID" value="QUE50637.1"/>
    <property type="molecule type" value="Genomic_DNA"/>
</dbReference>
<keyword evidence="5" id="KW-1185">Reference proteome</keyword>
<gene>
    <name evidence="4" type="ORF">KBB96_17460</name>
</gene>